<sequence length="368" mass="40165">MTLGVPYIQRVDGNPNHTVTVAVAHTSESLKRFGNGISERVSTLETELYRLAFGSNPNCPPEESITALYNLGLKRNDRSAKGTPGSTDGSYSLASTVEKGQGQGCFQPAVQAATPMAQALIGRTLSIVHELQQLILPCCLTAFEWAVWKFWAKDNNVFVFGGCGPGATGLQLNKSGIGALEAAIGFLQGKWHADISDAIALWTLGILLLKLPPGTLPTFTWISKDAIAAAYDMADPAARCFLVPYPTQVAYSRAAELAVSPPLTFGNLGAPVHHKIHSQNFSKDAPLLLGNDRDHFTRLGIELTWQYLNALTHANLELDIEAADLLRSLRYCDKDGQVHRIEPPHMHDIKHDAEHIMKMRGHVAWHFA</sequence>
<organism evidence="1 2">
    <name type="scientific">Mycena alexandri</name>
    <dbReference type="NCBI Taxonomy" id="1745969"/>
    <lineage>
        <taxon>Eukaryota</taxon>
        <taxon>Fungi</taxon>
        <taxon>Dikarya</taxon>
        <taxon>Basidiomycota</taxon>
        <taxon>Agaricomycotina</taxon>
        <taxon>Agaricomycetes</taxon>
        <taxon>Agaricomycetidae</taxon>
        <taxon>Agaricales</taxon>
        <taxon>Marasmiineae</taxon>
        <taxon>Mycenaceae</taxon>
        <taxon>Mycena</taxon>
    </lineage>
</organism>
<evidence type="ECO:0000313" key="2">
    <source>
        <dbReference type="Proteomes" id="UP001218188"/>
    </source>
</evidence>
<keyword evidence="2" id="KW-1185">Reference proteome</keyword>
<name>A0AAD6TC70_9AGAR</name>
<dbReference type="EMBL" id="JARJCM010000018">
    <property type="protein sequence ID" value="KAJ7041262.1"/>
    <property type="molecule type" value="Genomic_DNA"/>
</dbReference>
<reference evidence="1" key="1">
    <citation type="submission" date="2023-03" db="EMBL/GenBank/DDBJ databases">
        <title>Massive genome expansion in bonnet fungi (Mycena s.s.) driven by repeated elements and novel gene families across ecological guilds.</title>
        <authorList>
            <consortium name="Lawrence Berkeley National Laboratory"/>
            <person name="Harder C.B."/>
            <person name="Miyauchi S."/>
            <person name="Viragh M."/>
            <person name="Kuo A."/>
            <person name="Thoen E."/>
            <person name="Andreopoulos B."/>
            <person name="Lu D."/>
            <person name="Skrede I."/>
            <person name="Drula E."/>
            <person name="Henrissat B."/>
            <person name="Morin E."/>
            <person name="Kohler A."/>
            <person name="Barry K."/>
            <person name="LaButti K."/>
            <person name="Morin E."/>
            <person name="Salamov A."/>
            <person name="Lipzen A."/>
            <person name="Mereny Z."/>
            <person name="Hegedus B."/>
            <person name="Baldrian P."/>
            <person name="Stursova M."/>
            <person name="Weitz H."/>
            <person name="Taylor A."/>
            <person name="Grigoriev I.V."/>
            <person name="Nagy L.G."/>
            <person name="Martin F."/>
            <person name="Kauserud H."/>
        </authorList>
    </citation>
    <scope>NUCLEOTIDE SEQUENCE</scope>
    <source>
        <strain evidence="1">CBHHK200</strain>
    </source>
</reference>
<gene>
    <name evidence="1" type="ORF">C8F04DRAFT_894722</name>
</gene>
<feature type="non-terminal residue" evidence="1">
    <location>
        <position position="1"/>
    </location>
</feature>
<protein>
    <submittedName>
        <fullName evidence="1">Uncharacterized protein</fullName>
    </submittedName>
</protein>
<dbReference type="Proteomes" id="UP001218188">
    <property type="component" value="Unassembled WGS sequence"/>
</dbReference>
<dbReference type="AlphaFoldDB" id="A0AAD6TC70"/>
<evidence type="ECO:0000313" key="1">
    <source>
        <dbReference type="EMBL" id="KAJ7041262.1"/>
    </source>
</evidence>
<comment type="caution">
    <text evidence="1">The sequence shown here is derived from an EMBL/GenBank/DDBJ whole genome shotgun (WGS) entry which is preliminary data.</text>
</comment>
<proteinExistence type="predicted"/>
<accession>A0AAD6TC70</accession>